<dbReference type="PANTHER" id="PTHR35870">
    <property type="entry name" value="PROTEIN, PUTATIVE (AFU_ORTHOLOGUE AFUA_5G03330)-RELATED"/>
    <property type="match status" value="1"/>
</dbReference>
<evidence type="ECO:0000313" key="3">
    <source>
        <dbReference type="Proteomes" id="UP000317550"/>
    </source>
</evidence>
<evidence type="ECO:0000313" key="2">
    <source>
        <dbReference type="EMBL" id="QDQ27841.1"/>
    </source>
</evidence>
<keyword evidence="3" id="KW-1185">Reference proteome</keyword>
<dbReference type="PANTHER" id="PTHR35870:SF1">
    <property type="entry name" value="PROTEIN, PUTATIVE (AFU_ORTHOLOGUE AFUA_5G03330)-RELATED"/>
    <property type="match status" value="1"/>
</dbReference>
<reference evidence="3" key="1">
    <citation type="submission" date="2019-07" db="EMBL/GenBank/DDBJ databases">
        <title>Chitinimonas sp. nov., isolated from Ny-Alesund, arctica soil.</title>
        <authorList>
            <person name="Xu Q."/>
            <person name="Peng F."/>
        </authorList>
    </citation>
    <scope>NUCLEOTIDE SEQUENCE [LARGE SCALE GENOMIC DNA]</scope>
    <source>
        <strain evidence="3">R3-44</strain>
    </source>
</reference>
<organism evidence="2 3">
    <name type="scientific">Chitinimonas arctica</name>
    <dbReference type="NCBI Taxonomy" id="2594795"/>
    <lineage>
        <taxon>Bacteria</taxon>
        <taxon>Pseudomonadati</taxon>
        <taxon>Pseudomonadota</taxon>
        <taxon>Betaproteobacteria</taxon>
        <taxon>Neisseriales</taxon>
        <taxon>Chitinibacteraceae</taxon>
        <taxon>Chitinimonas</taxon>
    </lineage>
</organism>
<dbReference type="Proteomes" id="UP000317550">
    <property type="component" value="Chromosome"/>
</dbReference>
<evidence type="ECO:0000256" key="1">
    <source>
        <dbReference type="ARBA" id="ARBA00023002"/>
    </source>
</evidence>
<gene>
    <name evidence="2" type="ORF">FNU76_16640</name>
</gene>
<dbReference type="GO" id="GO:0016491">
    <property type="term" value="F:oxidoreductase activity"/>
    <property type="evidence" value="ECO:0007669"/>
    <property type="project" value="UniProtKB-KW"/>
</dbReference>
<proteinExistence type="predicted"/>
<dbReference type="Pfam" id="PF14027">
    <property type="entry name" value="Questin_oxidase"/>
    <property type="match status" value="1"/>
</dbReference>
<name>A0A516SI61_9NEIS</name>
<accession>A0A516SI61</accession>
<dbReference type="RefSeq" id="WP_144279229.1">
    <property type="nucleotide sequence ID" value="NZ_CP041730.1"/>
</dbReference>
<dbReference type="KEGG" id="cari:FNU76_16640"/>
<dbReference type="InterPro" id="IPR025337">
    <property type="entry name" value="Questin_oxidase-like"/>
</dbReference>
<keyword evidence="1" id="KW-0560">Oxidoreductase</keyword>
<dbReference type="EMBL" id="CP041730">
    <property type="protein sequence ID" value="QDQ27841.1"/>
    <property type="molecule type" value="Genomic_DNA"/>
</dbReference>
<sequence length="338" mass="35417">MTTTTVASSLQGLLDQNAHFALQARGTTNHCPMALVALAKMGAGPARLQAFFAYWTTRYAIARDPHPGSLKRQEWQARAGDSEAFGSLRLLFTDWIAAEGVAAVVATVLAQAAPAPATGAFHALIRLAYGLEADHGGEVAAGLAAYVANQLLIPLGDAASRPAESVAAGLHTLSRQFAGKTWPGQAITARLRGVAADPLFLASLPRPPQSGDLLAQLAHAAIALYWQTSNFTVLHMVTGVHAARLVMARLPAATVRIQSEALWAAYCAAYVSVGAPALADDDPPAAPTDWATLLALAVDADDDHTIKLVYSCWQEDAHAANPAYLAAAARLLHGRRGA</sequence>
<dbReference type="OrthoDB" id="6396144at2"/>
<protein>
    <submittedName>
        <fullName evidence="2">Questin oxidase family protein</fullName>
    </submittedName>
</protein>
<dbReference type="AlphaFoldDB" id="A0A516SI61"/>